<feature type="region of interest" description="Disordered" evidence="1">
    <location>
        <begin position="20"/>
        <end position="41"/>
    </location>
</feature>
<organism evidence="2 3">
    <name type="scientific">Puccinia coronata f. sp. avenae</name>
    <dbReference type="NCBI Taxonomy" id="200324"/>
    <lineage>
        <taxon>Eukaryota</taxon>
        <taxon>Fungi</taxon>
        <taxon>Dikarya</taxon>
        <taxon>Basidiomycota</taxon>
        <taxon>Pucciniomycotina</taxon>
        <taxon>Pucciniomycetes</taxon>
        <taxon>Pucciniales</taxon>
        <taxon>Pucciniaceae</taxon>
        <taxon>Puccinia</taxon>
    </lineage>
</organism>
<feature type="compositionally biased region" description="Acidic residues" evidence="1">
    <location>
        <begin position="26"/>
        <end position="37"/>
    </location>
</feature>
<evidence type="ECO:0000313" key="3">
    <source>
        <dbReference type="Proteomes" id="UP000235392"/>
    </source>
</evidence>
<proteinExistence type="predicted"/>
<dbReference type="EMBL" id="PGCI01000083">
    <property type="protein sequence ID" value="PLW41983.1"/>
    <property type="molecule type" value="Genomic_DNA"/>
</dbReference>
<reference evidence="2 3" key="1">
    <citation type="submission" date="2017-11" db="EMBL/GenBank/DDBJ databases">
        <title>De novo assembly and phasing of dikaryotic genomes from two isolates of Puccinia coronata f. sp. avenae, the causal agent of oat crown rust.</title>
        <authorList>
            <person name="Miller M.E."/>
            <person name="Zhang Y."/>
            <person name="Omidvar V."/>
            <person name="Sperschneider J."/>
            <person name="Schwessinger B."/>
            <person name="Raley C."/>
            <person name="Palmer J.M."/>
            <person name="Garnica D."/>
            <person name="Upadhyaya N."/>
            <person name="Rathjen J."/>
            <person name="Taylor J.M."/>
            <person name="Park R.F."/>
            <person name="Dodds P.N."/>
            <person name="Hirsch C.D."/>
            <person name="Kianian S.F."/>
            <person name="Figueroa M."/>
        </authorList>
    </citation>
    <scope>NUCLEOTIDE SEQUENCE [LARGE SCALE GENOMIC DNA]</scope>
    <source>
        <strain evidence="2">12SD80</strain>
    </source>
</reference>
<dbReference type="AlphaFoldDB" id="A0A2N5UW47"/>
<dbReference type="Proteomes" id="UP000235392">
    <property type="component" value="Unassembled WGS sequence"/>
</dbReference>
<evidence type="ECO:0000256" key="1">
    <source>
        <dbReference type="SAM" id="MobiDB-lite"/>
    </source>
</evidence>
<sequence>MPFLYKLLFAKAMEKGMEDLETQNNDADDETPEDDGGLADLPIIDEATPVTSSTSSLDEAIVPKDPVWLTQRNVSEYDGYALAKSKDPLVCKRLRAETIARTTCAMVAYAANRRHNASQLSNSLMFLAAGVTKRVREYLNHIGLCSSRKTTHAALQSLGKEAEINIKSKFKTENSPILPPSICYDNLDFQQNVHMASVGHASMMFHGT</sequence>
<name>A0A2N5UW47_9BASI</name>
<evidence type="ECO:0000313" key="2">
    <source>
        <dbReference type="EMBL" id="PLW41983.1"/>
    </source>
</evidence>
<accession>A0A2N5UW47</accession>
<protein>
    <submittedName>
        <fullName evidence="2">Uncharacterized protein</fullName>
    </submittedName>
</protein>
<gene>
    <name evidence="2" type="ORF">PCASD_10099</name>
</gene>
<comment type="caution">
    <text evidence="2">The sequence shown here is derived from an EMBL/GenBank/DDBJ whole genome shotgun (WGS) entry which is preliminary data.</text>
</comment>